<proteinExistence type="predicted"/>
<comment type="caution">
    <text evidence="1">The sequence shown here is derived from an EMBL/GenBank/DDBJ whole genome shotgun (WGS) entry which is preliminary data.</text>
</comment>
<accession>A0AAE1PAW6</accession>
<sequence>MWTTLVTSCNSGERVTRPWLYIKEGVQASVQALRTRERKQQVPSLAASHRFHISTLSLMAARTLYLCLLLCLSLVFCRESAFSSPQLYKDMQRPHVVNPPWLPCPNKCEVRVGRDCKWDYKKCGGPSPRPDTGGLAKVEEKRGFYTGTSSFRPWVTV</sequence>
<dbReference type="Proteomes" id="UP001292094">
    <property type="component" value="Unassembled WGS sequence"/>
</dbReference>
<name>A0AAE1PAW6_9EUCA</name>
<organism evidence="1 2">
    <name type="scientific">Petrolisthes manimaculis</name>
    <dbReference type="NCBI Taxonomy" id="1843537"/>
    <lineage>
        <taxon>Eukaryota</taxon>
        <taxon>Metazoa</taxon>
        <taxon>Ecdysozoa</taxon>
        <taxon>Arthropoda</taxon>
        <taxon>Crustacea</taxon>
        <taxon>Multicrustacea</taxon>
        <taxon>Malacostraca</taxon>
        <taxon>Eumalacostraca</taxon>
        <taxon>Eucarida</taxon>
        <taxon>Decapoda</taxon>
        <taxon>Pleocyemata</taxon>
        <taxon>Anomura</taxon>
        <taxon>Galatheoidea</taxon>
        <taxon>Porcellanidae</taxon>
        <taxon>Petrolisthes</taxon>
    </lineage>
</organism>
<evidence type="ECO:0000313" key="2">
    <source>
        <dbReference type="Proteomes" id="UP001292094"/>
    </source>
</evidence>
<protein>
    <submittedName>
        <fullName evidence="1">Uncharacterized protein</fullName>
    </submittedName>
</protein>
<dbReference type="AlphaFoldDB" id="A0AAE1PAW6"/>
<dbReference type="EMBL" id="JAWZYT010002331">
    <property type="protein sequence ID" value="KAK4305109.1"/>
    <property type="molecule type" value="Genomic_DNA"/>
</dbReference>
<reference evidence="1" key="1">
    <citation type="submission" date="2023-11" db="EMBL/GenBank/DDBJ databases">
        <title>Genome assemblies of two species of porcelain crab, Petrolisthes cinctipes and Petrolisthes manimaculis (Anomura: Porcellanidae).</title>
        <authorList>
            <person name="Angst P."/>
        </authorList>
    </citation>
    <scope>NUCLEOTIDE SEQUENCE</scope>
    <source>
        <strain evidence="1">PB745_02</strain>
        <tissue evidence="1">Gill</tissue>
    </source>
</reference>
<keyword evidence="2" id="KW-1185">Reference proteome</keyword>
<evidence type="ECO:0000313" key="1">
    <source>
        <dbReference type="EMBL" id="KAK4305109.1"/>
    </source>
</evidence>
<gene>
    <name evidence="1" type="ORF">Pmani_022985</name>
</gene>